<dbReference type="InterPro" id="IPR036188">
    <property type="entry name" value="FAD/NAD-bd_sf"/>
</dbReference>
<evidence type="ECO:0000259" key="2">
    <source>
        <dbReference type="Pfam" id="PF07992"/>
    </source>
</evidence>
<dbReference type="EMBL" id="AP024749">
    <property type="protein sequence ID" value="BCY27563.1"/>
    <property type="molecule type" value="Genomic_DNA"/>
</dbReference>
<dbReference type="InterPro" id="IPR023753">
    <property type="entry name" value="FAD/NAD-binding_dom"/>
</dbReference>
<keyword evidence="1" id="KW-0812">Transmembrane</keyword>
<dbReference type="Gene3D" id="3.50.50.60">
    <property type="entry name" value="FAD/NAD(P)-binding domain"/>
    <property type="match status" value="1"/>
</dbReference>
<sequence length="202" mass="21695">MFDVLIIGGGAAGVSTALLLGSAVKKPYAENKKIGIITHQRASYLQTGIYNNVYGIKAGTLGSDLLRESLEQLTELYPHLEQIDKEKVTAISKTDFGYLITTNKNEYQTKIVVVAINSNSPMTIEGLEDYIIPHEKAAPSKNRIQLKNTENLVTEGLYVAGTLAGCRSQLSIAAGSGANAAAEILTLWNNGEFAQVHDAIGK</sequence>
<evidence type="ECO:0000313" key="4">
    <source>
        <dbReference type="Proteomes" id="UP000825258"/>
    </source>
</evidence>
<feature type="domain" description="FAD/NAD(P)-binding" evidence="2">
    <location>
        <begin position="2"/>
        <end position="150"/>
    </location>
</feature>
<dbReference type="Pfam" id="PF07992">
    <property type="entry name" value="Pyr_redox_2"/>
    <property type="match status" value="1"/>
</dbReference>
<feature type="transmembrane region" description="Helical" evidence="1">
    <location>
        <begin position="6"/>
        <end position="24"/>
    </location>
</feature>
<dbReference type="RefSeq" id="WP_221259177.1">
    <property type="nucleotide sequence ID" value="NZ_AP024749.1"/>
</dbReference>
<accession>A0ABM7S1R9</accession>
<protein>
    <submittedName>
        <fullName evidence="3">Pyridine nucleotide-disulfide oxidoreductase</fullName>
    </submittedName>
</protein>
<evidence type="ECO:0000313" key="3">
    <source>
        <dbReference type="EMBL" id="BCY27563.1"/>
    </source>
</evidence>
<keyword evidence="1" id="KW-0472">Membrane</keyword>
<dbReference type="Proteomes" id="UP000825258">
    <property type="component" value="Chromosome"/>
</dbReference>
<name>A0ABM7S1R9_9FLAO</name>
<organism evidence="3 4">
    <name type="scientific">Flavobacterium okayamense</name>
    <dbReference type="NCBI Taxonomy" id="2830782"/>
    <lineage>
        <taxon>Bacteria</taxon>
        <taxon>Pseudomonadati</taxon>
        <taxon>Bacteroidota</taxon>
        <taxon>Flavobacteriia</taxon>
        <taxon>Flavobacteriales</taxon>
        <taxon>Flavobacteriaceae</taxon>
        <taxon>Flavobacterium</taxon>
    </lineage>
</organism>
<dbReference type="SUPFAM" id="SSF51905">
    <property type="entry name" value="FAD/NAD(P)-binding domain"/>
    <property type="match status" value="1"/>
</dbReference>
<evidence type="ECO:0000256" key="1">
    <source>
        <dbReference type="SAM" id="Phobius"/>
    </source>
</evidence>
<gene>
    <name evidence="3" type="ORF">KK2020170_04310</name>
</gene>
<keyword evidence="4" id="KW-1185">Reference proteome</keyword>
<reference evidence="3 4" key="1">
    <citation type="submission" date="2021-06" db="EMBL/GenBank/DDBJ databases">
        <title>Whole genome sequences of Flavobacterium sp. KK2020170 and assembly.</title>
        <authorList>
            <person name="Kitahara K."/>
            <person name="Miyoshi S."/>
            <person name="Uesaka K."/>
        </authorList>
    </citation>
    <scope>NUCLEOTIDE SEQUENCE [LARGE SCALE GENOMIC DNA]</scope>
    <source>
        <strain evidence="3 4">KK2020170</strain>
    </source>
</reference>
<proteinExistence type="predicted"/>
<keyword evidence="1" id="KW-1133">Transmembrane helix</keyword>